<evidence type="ECO:0000256" key="1">
    <source>
        <dbReference type="SAM" id="Coils"/>
    </source>
</evidence>
<dbReference type="Pfam" id="PF00622">
    <property type="entry name" value="SPRY"/>
    <property type="match status" value="1"/>
</dbReference>
<evidence type="ECO:0000313" key="4">
    <source>
        <dbReference type="Proteomes" id="UP000265120"/>
    </source>
</evidence>
<evidence type="ECO:0000313" key="3">
    <source>
        <dbReference type="Ensembl" id="ENSCSEP00000027131.1"/>
    </source>
</evidence>
<keyword evidence="4" id="KW-1185">Reference proteome</keyword>
<reference evidence="3 4" key="1">
    <citation type="journal article" date="2014" name="Nat. Genet.">
        <title>Whole-genome sequence of a flatfish provides insights into ZW sex chromosome evolution and adaptation to a benthic lifestyle.</title>
        <authorList>
            <person name="Chen S."/>
            <person name="Zhang G."/>
            <person name="Shao C."/>
            <person name="Huang Q."/>
            <person name="Liu G."/>
            <person name="Zhang P."/>
            <person name="Song W."/>
            <person name="An N."/>
            <person name="Chalopin D."/>
            <person name="Volff J.N."/>
            <person name="Hong Y."/>
            <person name="Li Q."/>
            <person name="Sha Z."/>
            <person name="Zhou H."/>
            <person name="Xie M."/>
            <person name="Yu Q."/>
            <person name="Liu Y."/>
            <person name="Xiang H."/>
            <person name="Wang N."/>
            <person name="Wu K."/>
            <person name="Yang C."/>
            <person name="Zhou Q."/>
            <person name="Liao X."/>
            <person name="Yang L."/>
            <person name="Hu Q."/>
            <person name="Zhang J."/>
            <person name="Meng L."/>
            <person name="Jin L."/>
            <person name="Tian Y."/>
            <person name="Lian J."/>
            <person name="Yang J."/>
            <person name="Miao G."/>
            <person name="Liu S."/>
            <person name="Liang Z."/>
            <person name="Yan F."/>
            <person name="Li Y."/>
            <person name="Sun B."/>
            <person name="Zhang H."/>
            <person name="Zhang J."/>
            <person name="Zhu Y."/>
            <person name="Du M."/>
            <person name="Zhao Y."/>
            <person name="Schartl M."/>
            <person name="Tang Q."/>
            <person name="Wang J."/>
        </authorList>
    </citation>
    <scope>NUCLEOTIDE SEQUENCE</scope>
</reference>
<dbReference type="InterPro" id="IPR043136">
    <property type="entry name" value="B30.2/SPRY_sf"/>
</dbReference>
<dbReference type="Proteomes" id="UP000265120">
    <property type="component" value="Chromosome 1"/>
</dbReference>
<evidence type="ECO:0000259" key="2">
    <source>
        <dbReference type="PROSITE" id="PS50188"/>
    </source>
</evidence>
<dbReference type="GeneTree" id="ENSGT01040000240385"/>
<dbReference type="PROSITE" id="PS50188">
    <property type="entry name" value="B302_SPRY"/>
    <property type="match status" value="1"/>
</dbReference>
<sequence>MSLQVCSCCGWSKVTSYKGLRIHQGKMGCTPKEIKISKNLFGPSSYSPDFTSIGPTIQLQEPVKDIFPTSFTLDPSSDISLQTCYCGWSKLTTYHGLRTHQGKMGCTPNGTKISEFRFSLPPITFKESTIQLEEPTLDFFNTPVKSDSSSGVNLQVLGSCDSGFTTHQTHQKECILEDTKVLEEKVSNWRGLQVKTEAPSFLHTQNTQQFPADEVQTDSVETFFLTPQHSQQSTNNSANVRRALNFSTGAQQAQVFGWPPTTTVQEAAFGPKDMEQEAEKGRKDFKKAEMQQKILTREKMVAEVRSSLKNCKVLLDAQWVEVNDTFSEVIKVVEKARQKALQPLEERRRTVKREAQDLVEKLEKEINHLKKTIEDLDTNPDSQFSLDKYHERINVKLDTSFSFGSLKTTTSAMMEGIHQKLEKLSTVELRRFSKFTVEVNLDPLTAHQCLVLSYDGKRVKDGGKPKTLPATQERYDMYGSVIAVKSLTFGRSYWEVVVGNKPGWDLGVARGQAKRKGKISLNPNDGYWVIVHYETEKYAALTAPPISLSLREKPKKVGMFVDYMEGLVSFYNVTAKSHIYTFTGCSFSGEIFPYFSPHLNQDGENADPLIICP</sequence>
<dbReference type="Gene3D" id="2.60.120.920">
    <property type="match status" value="1"/>
</dbReference>
<dbReference type="InterPro" id="IPR058030">
    <property type="entry name" value="TRIM8/14/16/25/29/45/65_CC"/>
</dbReference>
<name>A0A3P8WNN8_CYNSE</name>
<dbReference type="AlphaFoldDB" id="A0A3P8WNN8"/>
<dbReference type="PANTHER" id="PTHR24103">
    <property type="entry name" value="E3 UBIQUITIN-PROTEIN LIGASE TRIM"/>
    <property type="match status" value="1"/>
</dbReference>
<proteinExistence type="predicted"/>
<dbReference type="InterPro" id="IPR001870">
    <property type="entry name" value="B30.2/SPRY"/>
</dbReference>
<keyword evidence="1" id="KW-0175">Coiled coil</keyword>
<dbReference type="CDD" id="cd13733">
    <property type="entry name" value="SPRY_PRY_C-I_1"/>
    <property type="match status" value="1"/>
</dbReference>
<dbReference type="InterPro" id="IPR006574">
    <property type="entry name" value="PRY"/>
</dbReference>
<dbReference type="InterPro" id="IPR013320">
    <property type="entry name" value="ConA-like_dom_sf"/>
</dbReference>
<dbReference type="Ensembl" id="ENSCSET00000027496.1">
    <property type="protein sequence ID" value="ENSCSEP00000027131.1"/>
    <property type="gene ID" value="ENSCSEG00000017314.1"/>
</dbReference>
<dbReference type="OMA" id="MMKDIQW"/>
<dbReference type="InterPro" id="IPR050143">
    <property type="entry name" value="TRIM/RBCC"/>
</dbReference>
<reference evidence="3" key="3">
    <citation type="submission" date="2025-09" db="UniProtKB">
        <authorList>
            <consortium name="Ensembl"/>
        </authorList>
    </citation>
    <scope>IDENTIFICATION</scope>
</reference>
<dbReference type="PRINTS" id="PR01407">
    <property type="entry name" value="BUTYPHLNCDUF"/>
</dbReference>
<dbReference type="Pfam" id="PF13765">
    <property type="entry name" value="PRY"/>
    <property type="match status" value="1"/>
</dbReference>
<reference evidence="3" key="2">
    <citation type="submission" date="2025-08" db="UniProtKB">
        <authorList>
            <consortium name="Ensembl"/>
        </authorList>
    </citation>
    <scope>IDENTIFICATION</scope>
</reference>
<organism evidence="3 4">
    <name type="scientific">Cynoglossus semilaevis</name>
    <name type="common">Tongue sole</name>
    <dbReference type="NCBI Taxonomy" id="244447"/>
    <lineage>
        <taxon>Eukaryota</taxon>
        <taxon>Metazoa</taxon>
        <taxon>Chordata</taxon>
        <taxon>Craniata</taxon>
        <taxon>Vertebrata</taxon>
        <taxon>Euteleostomi</taxon>
        <taxon>Actinopterygii</taxon>
        <taxon>Neopterygii</taxon>
        <taxon>Teleostei</taxon>
        <taxon>Neoteleostei</taxon>
        <taxon>Acanthomorphata</taxon>
        <taxon>Carangaria</taxon>
        <taxon>Pleuronectiformes</taxon>
        <taxon>Pleuronectoidei</taxon>
        <taxon>Cynoglossidae</taxon>
        <taxon>Cynoglossinae</taxon>
        <taxon>Cynoglossus</taxon>
    </lineage>
</organism>
<feature type="domain" description="B30.2/SPRY" evidence="2">
    <location>
        <begin position="419"/>
        <end position="613"/>
    </location>
</feature>
<dbReference type="SMART" id="SM00589">
    <property type="entry name" value="PRY"/>
    <property type="match status" value="1"/>
</dbReference>
<dbReference type="InterPro" id="IPR003877">
    <property type="entry name" value="SPRY_dom"/>
</dbReference>
<dbReference type="SUPFAM" id="SSF49899">
    <property type="entry name" value="Concanavalin A-like lectins/glucanases"/>
    <property type="match status" value="1"/>
</dbReference>
<protein>
    <recommendedName>
        <fullName evidence="2">B30.2/SPRY domain-containing protein</fullName>
    </recommendedName>
</protein>
<dbReference type="FunFam" id="2.60.120.920:FF:000004">
    <property type="entry name" value="Butyrophilin subfamily 1 member A1"/>
    <property type="match status" value="1"/>
</dbReference>
<dbReference type="SMART" id="SM00449">
    <property type="entry name" value="SPRY"/>
    <property type="match status" value="1"/>
</dbReference>
<accession>A0A3P8WNN8</accession>
<dbReference type="Pfam" id="PF25600">
    <property type="entry name" value="TRIM_CC"/>
    <property type="match status" value="1"/>
</dbReference>
<dbReference type="InterPro" id="IPR003879">
    <property type="entry name" value="Butyrophylin_SPRY"/>
</dbReference>
<feature type="coiled-coil region" evidence="1">
    <location>
        <begin position="341"/>
        <end position="379"/>
    </location>
</feature>